<accession>A0ABW3E707</accession>
<comment type="similarity">
    <text evidence="7">Belongs to the binding-protein-dependent transport system permease family.</text>
</comment>
<keyword evidence="4 7" id="KW-0812">Transmembrane</keyword>
<evidence type="ECO:0000256" key="7">
    <source>
        <dbReference type="RuleBase" id="RU363032"/>
    </source>
</evidence>
<dbReference type="Gene3D" id="1.10.3720.10">
    <property type="entry name" value="MetI-like"/>
    <property type="match status" value="1"/>
</dbReference>
<evidence type="ECO:0000256" key="2">
    <source>
        <dbReference type="ARBA" id="ARBA00022448"/>
    </source>
</evidence>
<evidence type="ECO:0000256" key="1">
    <source>
        <dbReference type="ARBA" id="ARBA00004651"/>
    </source>
</evidence>
<organism evidence="9 10">
    <name type="scientific">Streptosporangium algeriense</name>
    <dbReference type="NCBI Taxonomy" id="1682748"/>
    <lineage>
        <taxon>Bacteria</taxon>
        <taxon>Bacillati</taxon>
        <taxon>Actinomycetota</taxon>
        <taxon>Actinomycetes</taxon>
        <taxon>Streptosporangiales</taxon>
        <taxon>Streptosporangiaceae</taxon>
        <taxon>Streptosporangium</taxon>
    </lineage>
</organism>
<evidence type="ECO:0000313" key="9">
    <source>
        <dbReference type="EMBL" id="MFD0891628.1"/>
    </source>
</evidence>
<evidence type="ECO:0000259" key="8">
    <source>
        <dbReference type="PROSITE" id="PS50928"/>
    </source>
</evidence>
<keyword evidence="6 7" id="KW-0472">Membrane</keyword>
<dbReference type="EMBL" id="JBHTHX010003342">
    <property type="protein sequence ID" value="MFD0891628.1"/>
    <property type="molecule type" value="Genomic_DNA"/>
</dbReference>
<name>A0ABW3E707_9ACTN</name>
<keyword evidence="3" id="KW-1003">Cell membrane</keyword>
<keyword evidence="5 7" id="KW-1133">Transmembrane helix</keyword>
<dbReference type="InterPro" id="IPR035906">
    <property type="entry name" value="MetI-like_sf"/>
</dbReference>
<dbReference type="SUPFAM" id="SSF161098">
    <property type="entry name" value="MetI-like"/>
    <property type="match status" value="1"/>
</dbReference>
<feature type="non-terminal residue" evidence="9">
    <location>
        <position position="195"/>
    </location>
</feature>
<dbReference type="Pfam" id="PF00528">
    <property type="entry name" value="BPD_transp_1"/>
    <property type="match status" value="1"/>
</dbReference>
<proteinExistence type="inferred from homology"/>
<reference evidence="10" key="1">
    <citation type="journal article" date="2019" name="Int. J. Syst. Evol. Microbiol.">
        <title>The Global Catalogue of Microorganisms (GCM) 10K type strain sequencing project: providing services to taxonomists for standard genome sequencing and annotation.</title>
        <authorList>
            <consortium name="The Broad Institute Genomics Platform"/>
            <consortium name="The Broad Institute Genome Sequencing Center for Infectious Disease"/>
            <person name="Wu L."/>
            <person name="Ma J."/>
        </authorList>
    </citation>
    <scope>NUCLEOTIDE SEQUENCE [LARGE SCALE GENOMIC DNA]</scope>
    <source>
        <strain evidence="10">CCUG 62974</strain>
    </source>
</reference>
<feature type="transmembrane region" description="Helical" evidence="7">
    <location>
        <begin position="100"/>
        <end position="129"/>
    </location>
</feature>
<comment type="subcellular location">
    <subcellularLocation>
        <location evidence="1 7">Cell membrane</location>
        <topology evidence="1 7">Multi-pass membrane protein</topology>
    </subcellularLocation>
</comment>
<dbReference type="PROSITE" id="PS50928">
    <property type="entry name" value="ABC_TM1"/>
    <property type="match status" value="1"/>
</dbReference>
<comment type="caution">
    <text evidence="9">The sequence shown here is derived from an EMBL/GenBank/DDBJ whole genome shotgun (WGS) entry which is preliminary data.</text>
</comment>
<dbReference type="PANTHER" id="PTHR43386">
    <property type="entry name" value="OLIGOPEPTIDE TRANSPORT SYSTEM PERMEASE PROTEIN APPC"/>
    <property type="match status" value="1"/>
</dbReference>
<evidence type="ECO:0000256" key="5">
    <source>
        <dbReference type="ARBA" id="ARBA00022989"/>
    </source>
</evidence>
<evidence type="ECO:0000313" key="10">
    <source>
        <dbReference type="Proteomes" id="UP001597024"/>
    </source>
</evidence>
<dbReference type="InterPro" id="IPR000515">
    <property type="entry name" value="MetI-like"/>
</dbReference>
<evidence type="ECO:0000256" key="6">
    <source>
        <dbReference type="ARBA" id="ARBA00023136"/>
    </source>
</evidence>
<feature type="non-terminal residue" evidence="9">
    <location>
        <position position="1"/>
    </location>
</feature>
<feature type="transmembrane region" description="Helical" evidence="7">
    <location>
        <begin position="46"/>
        <end position="65"/>
    </location>
</feature>
<dbReference type="CDD" id="cd06261">
    <property type="entry name" value="TM_PBP2"/>
    <property type="match status" value="1"/>
</dbReference>
<sequence length="195" mass="20543">VVGVVAGFHRGRADALLMRVVDLFLTVPTIAVAAVLGHNFAGESGWFLIAAVLAALMWTTVARVVRGVALGLREREFVAAARALGASNTRIMVSHILPNIAGPIIVSVTVLVASAILAETALSFIGFGVQPPDTSLGLLVANAQSAVGTRPWLFYSPGVVILLIALSINFIGDGLRDALDPAQTRGPRRRRYLAR</sequence>
<feature type="transmembrane region" description="Helical" evidence="7">
    <location>
        <begin position="152"/>
        <end position="171"/>
    </location>
</feature>
<evidence type="ECO:0000256" key="4">
    <source>
        <dbReference type="ARBA" id="ARBA00022692"/>
    </source>
</evidence>
<feature type="transmembrane region" description="Helical" evidence="7">
    <location>
        <begin position="20"/>
        <end position="40"/>
    </location>
</feature>
<dbReference type="PANTHER" id="PTHR43386:SF1">
    <property type="entry name" value="D,D-DIPEPTIDE TRANSPORT SYSTEM PERMEASE PROTEIN DDPC-RELATED"/>
    <property type="match status" value="1"/>
</dbReference>
<dbReference type="Proteomes" id="UP001597024">
    <property type="component" value="Unassembled WGS sequence"/>
</dbReference>
<protein>
    <submittedName>
        <fullName evidence="9">ABC transporter permease</fullName>
    </submittedName>
</protein>
<keyword evidence="10" id="KW-1185">Reference proteome</keyword>
<keyword evidence="2 7" id="KW-0813">Transport</keyword>
<dbReference type="InterPro" id="IPR050366">
    <property type="entry name" value="BP-dependent_transpt_permease"/>
</dbReference>
<evidence type="ECO:0000256" key="3">
    <source>
        <dbReference type="ARBA" id="ARBA00022475"/>
    </source>
</evidence>
<feature type="domain" description="ABC transmembrane type-1" evidence="8">
    <location>
        <begin position="1"/>
        <end position="172"/>
    </location>
</feature>
<gene>
    <name evidence="9" type="ORF">ACFQ08_44365</name>
</gene>